<evidence type="ECO:0000313" key="3">
    <source>
        <dbReference type="Proteomes" id="UP001358586"/>
    </source>
</evidence>
<dbReference type="EMBL" id="JARKNE010000002">
    <property type="protein sequence ID" value="KAK5842634.1"/>
    <property type="molecule type" value="Genomic_DNA"/>
</dbReference>
<organism evidence="2 3">
    <name type="scientific">Gossypium arboreum</name>
    <name type="common">Tree cotton</name>
    <name type="synonym">Gossypium nanking</name>
    <dbReference type="NCBI Taxonomy" id="29729"/>
    <lineage>
        <taxon>Eukaryota</taxon>
        <taxon>Viridiplantae</taxon>
        <taxon>Streptophyta</taxon>
        <taxon>Embryophyta</taxon>
        <taxon>Tracheophyta</taxon>
        <taxon>Spermatophyta</taxon>
        <taxon>Magnoliopsida</taxon>
        <taxon>eudicotyledons</taxon>
        <taxon>Gunneridae</taxon>
        <taxon>Pentapetalae</taxon>
        <taxon>rosids</taxon>
        <taxon>malvids</taxon>
        <taxon>Malvales</taxon>
        <taxon>Malvaceae</taxon>
        <taxon>Malvoideae</taxon>
        <taxon>Gossypium</taxon>
    </lineage>
</organism>
<evidence type="ECO:0000256" key="1">
    <source>
        <dbReference type="SAM" id="MobiDB-lite"/>
    </source>
</evidence>
<evidence type="ECO:0000313" key="2">
    <source>
        <dbReference type="EMBL" id="KAK5842634.1"/>
    </source>
</evidence>
<name>A0ABR0QTH8_GOSAR</name>
<proteinExistence type="predicted"/>
<reference evidence="2 3" key="1">
    <citation type="submission" date="2023-03" db="EMBL/GenBank/DDBJ databases">
        <title>WGS of Gossypium arboreum.</title>
        <authorList>
            <person name="Yu D."/>
        </authorList>
    </citation>
    <scope>NUCLEOTIDE SEQUENCE [LARGE SCALE GENOMIC DNA]</scope>
    <source>
        <tissue evidence="2">Leaf</tissue>
    </source>
</reference>
<accession>A0ABR0QTH8</accession>
<gene>
    <name evidence="2" type="ORF">PVK06_005012</name>
</gene>
<evidence type="ECO:0008006" key="4">
    <source>
        <dbReference type="Google" id="ProtNLM"/>
    </source>
</evidence>
<comment type="caution">
    <text evidence="2">The sequence shown here is derived from an EMBL/GenBank/DDBJ whole genome shotgun (WGS) entry which is preliminary data.</text>
</comment>
<protein>
    <recommendedName>
        <fullName evidence="4">RNase H type-1 domain-containing protein</fullName>
    </recommendedName>
</protein>
<dbReference type="Proteomes" id="UP001358586">
    <property type="component" value="Chromosome 2"/>
</dbReference>
<keyword evidence="3" id="KW-1185">Reference proteome</keyword>
<sequence length="79" mass="8621">MGLKAQAKSASGLVARNASREILASKTVILFKHIPRSANIMAHELAREAMRNGSRTYLLGGLPEQDATEDGSCRRREPD</sequence>
<feature type="region of interest" description="Disordered" evidence="1">
    <location>
        <begin position="58"/>
        <end position="79"/>
    </location>
</feature>